<dbReference type="InterPro" id="IPR001810">
    <property type="entry name" value="F-box_dom"/>
</dbReference>
<name>A0A5C3NJU2_9AGAM</name>
<proteinExistence type="predicted"/>
<feature type="compositionally biased region" description="Polar residues" evidence="1">
    <location>
        <begin position="691"/>
        <end position="701"/>
    </location>
</feature>
<feature type="domain" description="F-box" evidence="2">
    <location>
        <begin position="69"/>
        <end position="118"/>
    </location>
</feature>
<dbReference type="InterPro" id="IPR036047">
    <property type="entry name" value="F-box-like_dom_sf"/>
</dbReference>
<dbReference type="PROSITE" id="PS50181">
    <property type="entry name" value="FBOX"/>
    <property type="match status" value="1"/>
</dbReference>
<feature type="compositionally biased region" description="Low complexity" evidence="1">
    <location>
        <begin position="674"/>
        <end position="690"/>
    </location>
</feature>
<dbReference type="OrthoDB" id="2322499at2759"/>
<feature type="compositionally biased region" description="Polar residues" evidence="1">
    <location>
        <begin position="17"/>
        <end position="26"/>
    </location>
</feature>
<sequence>MAEGSRRRSTRLQSLTEARTQETAKQQVHPAELLTSKRRKTNVIPSGTTLLNRSDDASSKNRKRKRGKLWRLPEMPLDILFEILELLHPSDLLRLSRTSKSLRACLLNPTAVTVWKRARGNVEGLPDCPPNLTEPRYAHLLFEHTCNFCGTSGITDVLWECWVRSCYKCIEKNFIGEEEVDLELPLNKDYALLRYIWDPRPKHYDRLYLKAEVVELSKKLSATKSKEIRALYDIVQETVDANNTETKYVNACSLWYSQVRHQRAVELNRLRKERMRGIQDRMEALGWGEEFDKMIWSTKREYMRHASVNQAKSMTDRIWRNIEASMIQLFTKFKAERLRRERVEVLCKRLNILKRLVRDEVLALPPLTPLPDVADLLEIPAFKKIIFRPSEQDVNHASFDLQMLRFQHHVTTWKDQVRETLRALLPDPVIPGETPEQSDKLFNLATSFLRCPWCVRPVPFPQIVMHKCMRQYVRFTNDDLEEKCFQHLRMEPWLRWGEKLVFDTVASKAAEAIVLATGEDVKTTSHSDMVNLEGFYVCPHCSDDETYVAMSWRRAIYHAATNHRQPDLEPLPWTLLPDAYEAEMQEEQDGQRHDIIEQMYLMCCMRCREERMSPQELVTHFVVKHSDILDEIREDSRCFYVHPDVDDRCTPREARLKIRQDDKAEEGTPPAEDSSSSSSASAWSTFNSSAGPSSEGASQQMDPDEVGDDVQATAQTEDPSLSDSALEWNTPSSAARLSTDGSSEAEQ</sequence>
<feature type="region of interest" description="Disordered" evidence="1">
    <location>
        <begin position="658"/>
        <end position="747"/>
    </location>
</feature>
<gene>
    <name evidence="3" type="ORF">OE88DRAFT_1803408</name>
</gene>
<dbReference type="AlphaFoldDB" id="A0A5C3NJU2"/>
<dbReference type="Proteomes" id="UP000305948">
    <property type="component" value="Unassembled WGS sequence"/>
</dbReference>
<dbReference type="SUPFAM" id="SSF81383">
    <property type="entry name" value="F-box domain"/>
    <property type="match status" value="1"/>
</dbReference>
<evidence type="ECO:0000313" key="4">
    <source>
        <dbReference type="Proteomes" id="UP000305948"/>
    </source>
</evidence>
<dbReference type="Pfam" id="PF00646">
    <property type="entry name" value="F-box"/>
    <property type="match status" value="1"/>
</dbReference>
<keyword evidence="4" id="KW-1185">Reference proteome</keyword>
<dbReference type="EMBL" id="ML213503">
    <property type="protein sequence ID" value="TFK56746.1"/>
    <property type="molecule type" value="Genomic_DNA"/>
</dbReference>
<accession>A0A5C3NJU2</accession>
<dbReference type="STRING" id="5364.A0A5C3NJU2"/>
<evidence type="ECO:0000313" key="3">
    <source>
        <dbReference type="EMBL" id="TFK56746.1"/>
    </source>
</evidence>
<reference evidence="3 4" key="1">
    <citation type="journal article" date="2019" name="Nat. Ecol. Evol.">
        <title>Megaphylogeny resolves global patterns of mushroom evolution.</title>
        <authorList>
            <person name="Varga T."/>
            <person name="Krizsan K."/>
            <person name="Foldi C."/>
            <person name="Dima B."/>
            <person name="Sanchez-Garcia M."/>
            <person name="Sanchez-Ramirez S."/>
            <person name="Szollosi G.J."/>
            <person name="Szarkandi J.G."/>
            <person name="Papp V."/>
            <person name="Albert L."/>
            <person name="Andreopoulos W."/>
            <person name="Angelini C."/>
            <person name="Antonin V."/>
            <person name="Barry K.W."/>
            <person name="Bougher N.L."/>
            <person name="Buchanan P."/>
            <person name="Buyck B."/>
            <person name="Bense V."/>
            <person name="Catcheside P."/>
            <person name="Chovatia M."/>
            <person name="Cooper J."/>
            <person name="Damon W."/>
            <person name="Desjardin D."/>
            <person name="Finy P."/>
            <person name="Geml J."/>
            <person name="Haridas S."/>
            <person name="Hughes K."/>
            <person name="Justo A."/>
            <person name="Karasinski D."/>
            <person name="Kautmanova I."/>
            <person name="Kiss B."/>
            <person name="Kocsube S."/>
            <person name="Kotiranta H."/>
            <person name="LaButti K.M."/>
            <person name="Lechner B.E."/>
            <person name="Liimatainen K."/>
            <person name="Lipzen A."/>
            <person name="Lukacs Z."/>
            <person name="Mihaltcheva S."/>
            <person name="Morgado L.N."/>
            <person name="Niskanen T."/>
            <person name="Noordeloos M.E."/>
            <person name="Ohm R.A."/>
            <person name="Ortiz-Santana B."/>
            <person name="Ovrebo C."/>
            <person name="Racz N."/>
            <person name="Riley R."/>
            <person name="Savchenko A."/>
            <person name="Shiryaev A."/>
            <person name="Soop K."/>
            <person name="Spirin V."/>
            <person name="Szebenyi C."/>
            <person name="Tomsovsky M."/>
            <person name="Tulloss R.E."/>
            <person name="Uehling J."/>
            <person name="Grigoriev I.V."/>
            <person name="Vagvolgyi C."/>
            <person name="Papp T."/>
            <person name="Martin F.M."/>
            <person name="Miettinen O."/>
            <person name="Hibbett D.S."/>
            <person name="Nagy L.G."/>
        </authorList>
    </citation>
    <scope>NUCLEOTIDE SEQUENCE [LARGE SCALE GENOMIC DNA]</scope>
    <source>
        <strain evidence="3 4">OMC1185</strain>
    </source>
</reference>
<dbReference type="CDD" id="cd09917">
    <property type="entry name" value="F-box_SF"/>
    <property type="match status" value="1"/>
</dbReference>
<feature type="compositionally biased region" description="Polar residues" evidence="1">
    <location>
        <begin position="712"/>
        <end position="747"/>
    </location>
</feature>
<protein>
    <recommendedName>
        <fullName evidence="2">F-box domain-containing protein</fullName>
    </recommendedName>
</protein>
<feature type="compositionally biased region" description="Polar residues" evidence="1">
    <location>
        <begin position="43"/>
        <end position="52"/>
    </location>
</feature>
<evidence type="ECO:0000256" key="1">
    <source>
        <dbReference type="SAM" id="MobiDB-lite"/>
    </source>
</evidence>
<dbReference type="SMART" id="SM00256">
    <property type="entry name" value="FBOX"/>
    <property type="match status" value="1"/>
</dbReference>
<evidence type="ECO:0000259" key="2">
    <source>
        <dbReference type="PROSITE" id="PS50181"/>
    </source>
</evidence>
<organism evidence="3 4">
    <name type="scientific">Heliocybe sulcata</name>
    <dbReference type="NCBI Taxonomy" id="5364"/>
    <lineage>
        <taxon>Eukaryota</taxon>
        <taxon>Fungi</taxon>
        <taxon>Dikarya</taxon>
        <taxon>Basidiomycota</taxon>
        <taxon>Agaricomycotina</taxon>
        <taxon>Agaricomycetes</taxon>
        <taxon>Gloeophyllales</taxon>
        <taxon>Gloeophyllaceae</taxon>
        <taxon>Heliocybe</taxon>
    </lineage>
</organism>
<feature type="region of interest" description="Disordered" evidence="1">
    <location>
        <begin position="1"/>
        <end position="66"/>
    </location>
</feature>